<dbReference type="AlphaFoldDB" id="A0A6G1LD78"/>
<dbReference type="Gene3D" id="3.40.50.720">
    <property type="entry name" value="NAD(P)-binding Rossmann-like Domain"/>
    <property type="match status" value="1"/>
</dbReference>
<keyword evidence="3" id="KW-1185">Reference proteome</keyword>
<name>A0A6G1LD78_9PEZI</name>
<dbReference type="Pfam" id="PF00107">
    <property type="entry name" value="ADH_zinc_N"/>
    <property type="match status" value="1"/>
</dbReference>
<dbReference type="InterPro" id="IPR052711">
    <property type="entry name" value="Zinc_ADH-like"/>
</dbReference>
<evidence type="ECO:0000313" key="3">
    <source>
        <dbReference type="Proteomes" id="UP000799436"/>
    </source>
</evidence>
<reference evidence="2" key="1">
    <citation type="journal article" date="2020" name="Stud. Mycol.">
        <title>101 Dothideomycetes genomes: a test case for predicting lifestyles and emergence of pathogens.</title>
        <authorList>
            <person name="Haridas S."/>
            <person name="Albert R."/>
            <person name="Binder M."/>
            <person name="Bloem J."/>
            <person name="Labutti K."/>
            <person name="Salamov A."/>
            <person name="Andreopoulos B."/>
            <person name="Baker S."/>
            <person name="Barry K."/>
            <person name="Bills G."/>
            <person name="Bluhm B."/>
            <person name="Cannon C."/>
            <person name="Castanera R."/>
            <person name="Culley D."/>
            <person name="Daum C."/>
            <person name="Ezra D."/>
            <person name="Gonzalez J."/>
            <person name="Henrissat B."/>
            <person name="Kuo A."/>
            <person name="Liang C."/>
            <person name="Lipzen A."/>
            <person name="Lutzoni F."/>
            <person name="Magnuson J."/>
            <person name="Mondo S."/>
            <person name="Nolan M."/>
            <person name="Ohm R."/>
            <person name="Pangilinan J."/>
            <person name="Park H.-J."/>
            <person name="Ramirez L."/>
            <person name="Alfaro M."/>
            <person name="Sun H."/>
            <person name="Tritt A."/>
            <person name="Yoshinaga Y."/>
            <person name="Zwiers L.-H."/>
            <person name="Turgeon B."/>
            <person name="Goodwin S."/>
            <person name="Spatafora J."/>
            <person name="Crous P."/>
            <person name="Grigoriev I."/>
        </authorList>
    </citation>
    <scope>NUCLEOTIDE SEQUENCE</scope>
    <source>
        <strain evidence="2">CBS 116005</strain>
    </source>
</reference>
<dbReference type="InterPro" id="IPR036291">
    <property type="entry name" value="NAD(P)-bd_dom_sf"/>
</dbReference>
<gene>
    <name evidence="2" type="ORF">EJ03DRAFT_55860</name>
</gene>
<evidence type="ECO:0000259" key="1">
    <source>
        <dbReference type="Pfam" id="PF00107"/>
    </source>
</evidence>
<dbReference type="PANTHER" id="PTHR45033:SF2">
    <property type="entry name" value="ZINC-TYPE ALCOHOL DEHYDROGENASE-LIKE PROTEIN C1773.06C"/>
    <property type="match status" value="1"/>
</dbReference>
<dbReference type="SUPFAM" id="SSF51735">
    <property type="entry name" value="NAD(P)-binding Rossmann-fold domains"/>
    <property type="match status" value="1"/>
</dbReference>
<dbReference type="Proteomes" id="UP000799436">
    <property type="component" value="Unassembled WGS sequence"/>
</dbReference>
<accession>A0A6G1LD78</accession>
<sequence length="238" mass="26602">MLIACRLVKRTRRPHRWHATPVCRSSVERHCQDPQDRQTPLGAAGRLSLHRHYRMECSVRQHISQDRTSGSLPRHRRCVDDWFDACQGCWRGHYHHVVFRSQAQDGEAEVWPDYLTNYKTTPNWAEEANKITEGRGVDFVLEIGGSGSIAQSVEAIAQGGIIAVIGFLSQAQEMPDVAGLALGKGCIIRGVNVGSKQLTEDMVAFVCGKKLVPPVEKEFASPKTRSSRRTNCLRAVVM</sequence>
<feature type="domain" description="Alcohol dehydrogenase-like C-terminal" evidence="1">
    <location>
        <begin position="113"/>
        <end position="205"/>
    </location>
</feature>
<protein>
    <recommendedName>
        <fullName evidence="1">Alcohol dehydrogenase-like C-terminal domain-containing protein</fullName>
    </recommendedName>
</protein>
<evidence type="ECO:0000313" key="2">
    <source>
        <dbReference type="EMBL" id="KAF2770815.1"/>
    </source>
</evidence>
<dbReference type="OrthoDB" id="3509362at2759"/>
<dbReference type="EMBL" id="ML995823">
    <property type="protein sequence ID" value="KAF2770815.1"/>
    <property type="molecule type" value="Genomic_DNA"/>
</dbReference>
<dbReference type="InterPro" id="IPR013149">
    <property type="entry name" value="ADH-like_C"/>
</dbReference>
<organism evidence="2 3">
    <name type="scientific">Teratosphaeria nubilosa</name>
    <dbReference type="NCBI Taxonomy" id="161662"/>
    <lineage>
        <taxon>Eukaryota</taxon>
        <taxon>Fungi</taxon>
        <taxon>Dikarya</taxon>
        <taxon>Ascomycota</taxon>
        <taxon>Pezizomycotina</taxon>
        <taxon>Dothideomycetes</taxon>
        <taxon>Dothideomycetidae</taxon>
        <taxon>Mycosphaerellales</taxon>
        <taxon>Teratosphaeriaceae</taxon>
        <taxon>Teratosphaeria</taxon>
    </lineage>
</organism>
<dbReference type="Gene3D" id="3.90.180.10">
    <property type="entry name" value="Medium-chain alcohol dehydrogenases, catalytic domain"/>
    <property type="match status" value="1"/>
</dbReference>
<dbReference type="PANTHER" id="PTHR45033">
    <property type="match status" value="1"/>
</dbReference>
<proteinExistence type="predicted"/>